<feature type="domain" description="Peptidase M16 N-terminal" evidence="4">
    <location>
        <begin position="524"/>
        <end position="643"/>
    </location>
</feature>
<evidence type="ECO:0000256" key="2">
    <source>
        <dbReference type="ARBA" id="ARBA00023049"/>
    </source>
</evidence>
<evidence type="ECO:0000256" key="1">
    <source>
        <dbReference type="ARBA" id="ARBA00007261"/>
    </source>
</evidence>
<comment type="similarity">
    <text evidence="1">Belongs to the peptidase M16 family.</text>
</comment>
<dbReference type="EMBL" id="JACONT010000057">
    <property type="protein sequence ID" value="MBC3943513.1"/>
    <property type="molecule type" value="Genomic_DNA"/>
</dbReference>
<evidence type="ECO:0000313" key="7">
    <source>
        <dbReference type="Proteomes" id="UP000597613"/>
    </source>
</evidence>
<proteinExistence type="inferred from homology"/>
<dbReference type="InterPro" id="IPR007863">
    <property type="entry name" value="Peptidase_M16_C"/>
</dbReference>
<evidence type="ECO:0000259" key="4">
    <source>
        <dbReference type="Pfam" id="PF00675"/>
    </source>
</evidence>
<organism evidence="6 7">
    <name type="scientific">Sphingomonas albertensis</name>
    <dbReference type="NCBI Taxonomy" id="2762591"/>
    <lineage>
        <taxon>Bacteria</taxon>
        <taxon>Pseudomonadati</taxon>
        <taxon>Pseudomonadota</taxon>
        <taxon>Alphaproteobacteria</taxon>
        <taxon>Sphingomonadales</taxon>
        <taxon>Sphingomonadaceae</taxon>
        <taxon>Sphingomonas</taxon>
    </lineage>
</organism>
<keyword evidence="3" id="KW-0732">Signal</keyword>
<accession>A0ABR7ASR9</accession>
<dbReference type="SUPFAM" id="SSF63411">
    <property type="entry name" value="LuxS/MPP-like metallohydrolase"/>
    <property type="match status" value="4"/>
</dbReference>
<feature type="signal peptide" evidence="3">
    <location>
        <begin position="1"/>
        <end position="27"/>
    </location>
</feature>
<dbReference type="InterPro" id="IPR050361">
    <property type="entry name" value="MPP/UQCRC_Complex"/>
</dbReference>
<evidence type="ECO:0000259" key="5">
    <source>
        <dbReference type="Pfam" id="PF05193"/>
    </source>
</evidence>
<feature type="domain" description="Peptidase M16 N-terminal" evidence="4">
    <location>
        <begin position="64"/>
        <end position="181"/>
    </location>
</feature>
<dbReference type="Proteomes" id="UP000597613">
    <property type="component" value="Unassembled WGS sequence"/>
</dbReference>
<feature type="chain" id="PRO_5047366014" evidence="3">
    <location>
        <begin position="28"/>
        <end position="949"/>
    </location>
</feature>
<dbReference type="Pfam" id="PF00675">
    <property type="entry name" value="Peptidase_M16"/>
    <property type="match status" value="2"/>
</dbReference>
<feature type="domain" description="Peptidase M16 C-terminal" evidence="5">
    <location>
        <begin position="677"/>
        <end position="854"/>
    </location>
</feature>
<dbReference type="Pfam" id="PF05193">
    <property type="entry name" value="Peptidase_M16_C"/>
    <property type="match status" value="2"/>
</dbReference>
<sequence length="949" mass="100384">MTRKLSALAGVAAIALVSPGLVSPALASGQAQRPMPAAKPAPVADLVKSVDIPYQQFTLKNGLRVVVHTDRKAPVVAVSVWYNVGSKFEPKGKTGFAHLFEHLMFNGSENAPGDFFEPLKQVGATDFNGTTYFDRTNYFETVPTAALDRALFLESDRMGYLTGAITQGVLDEQRGVVQNEKRQGDNQPYGLTQYKITEGLFPADHPYGHTTIGSMADLDAASLQTVKDWFKDHYGPNNAVLVLAGDVDTATAKRLAEKYFGGIPKGPESIVPPAPIPALPAPVSETIKDRVAAVMISRNWVVPGLNDKDGTALDVAAGVLGGLASSRFDTALVKKEKLVTRISAENSSFSQLGMFEIQAIVREGVDPALVNKRIDEILADFLKNGPTADEVSRVATTTAARRMEGLESVGGFGGKAVALAEGALYSNDPGFYKKQLLQLAAETPASVRAAAAKWLSRPAYSLTVVPGARDAYANAVVPPKADVVPAPEAPPKGTRGALPAVGTVAGLSFPKVERTRLSNGIEVVYAQRDAVPVTQAVLSFDAGVAADAPTKLGTQKLTLSMMDEGTVTRDSVALAEAKERLGADIGSGASNDRTFLSLQVPSANLVPAVDLFADIAQNPAFADAEVARVKNQQLAQIAQELTSPQGLATRVLPKLLGPTSPYAKAQGSGDPKAVAGLTRADLIAFQQAWLRPDKAKIFVVSDRPLAEVKAALDARFGTWRPTGAPGAKAFPATVTPSTPKIVLIDRPDSPQSLIVAGVPTGLKGTQDLLPIATANDALGGSFLGRVNMDLRETKHWSYGVSGRFQQNEQAAPYVLSAPVQADQTGPSIAALRDDIGAFLGKEPMTQAEFDRAINGAIRSLSGNFETSDAVLGAMQQNDLLKRPDDYYATITQRYQGLNLPQLNTAIQQALDPKKTIWVVVGDAKTVRPQLDSIGLPVEVIPAASVAGAK</sequence>
<evidence type="ECO:0000256" key="3">
    <source>
        <dbReference type="SAM" id="SignalP"/>
    </source>
</evidence>
<keyword evidence="2" id="KW-0378">Hydrolase</keyword>
<dbReference type="RefSeq" id="WP_187505090.1">
    <property type="nucleotide sequence ID" value="NZ_CP162536.1"/>
</dbReference>
<reference evidence="6 7" key="1">
    <citation type="submission" date="2020-08" db="EMBL/GenBank/DDBJ databases">
        <title>Putative novel bacterial strains isolated from necrotic wheat leaf tissues caused by Xanthomonas translucens.</title>
        <authorList>
            <person name="Tambong J.T."/>
        </authorList>
    </citation>
    <scope>NUCLEOTIDE SEQUENCE [LARGE SCALE GENOMIC DNA]</scope>
    <source>
        <strain evidence="7">DOAB 1063</strain>
    </source>
</reference>
<dbReference type="PANTHER" id="PTHR11851">
    <property type="entry name" value="METALLOPROTEASE"/>
    <property type="match status" value="1"/>
</dbReference>
<dbReference type="PANTHER" id="PTHR11851:SF49">
    <property type="entry name" value="MITOCHONDRIAL-PROCESSING PEPTIDASE SUBUNIT ALPHA"/>
    <property type="match status" value="1"/>
</dbReference>
<feature type="domain" description="Peptidase M16 C-terminal" evidence="5">
    <location>
        <begin position="222"/>
        <end position="394"/>
    </location>
</feature>
<evidence type="ECO:0000313" key="6">
    <source>
        <dbReference type="EMBL" id="MBC3943513.1"/>
    </source>
</evidence>
<dbReference type="InterPro" id="IPR011765">
    <property type="entry name" value="Pept_M16_N"/>
</dbReference>
<dbReference type="InterPro" id="IPR011249">
    <property type="entry name" value="Metalloenz_LuxS/M16"/>
</dbReference>
<keyword evidence="2" id="KW-0482">Metalloprotease</keyword>
<comment type="caution">
    <text evidence="6">The sequence shown here is derived from an EMBL/GenBank/DDBJ whole genome shotgun (WGS) entry which is preliminary data.</text>
</comment>
<dbReference type="Gene3D" id="3.30.830.10">
    <property type="entry name" value="Metalloenzyme, LuxS/M16 peptidase-like"/>
    <property type="match status" value="4"/>
</dbReference>
<gene>
    <name evidence="6" type="ORF">H8S47_17680</name>
</gene>
<name>A0ABR7ASR9_9SPHN</name>
<keyword evidence="7" id="KW-1185">Reference proteome</keyword>
<keyword evidence="2" id="KW-0645">Protease</keyword>
<protein>
    <submittedName>
        <fullName evidence="6">Insulinase family protein</fullName>
    </submittedName>
</protein>